<dbReference type="InterPro" id="IPR005025">
    <property type="entry name" value="FMN_Rdtase-like_dom"/>
</dbReference>
<evidence type="ECO:0000259" key="1">
    <source>
        <dbReference type="Pfam" id="PF03358"/>
    </source>
</evidence>
<organism evidence="2 3">
    <name type="scientific">Calicophoron daubneyi</name>
    <name type="common">Rumen fluke</name>
    <name type="synonym">Paramphistomum daubneyi</name>
    <dbReference type="NCBI Taxonomy" id="300641"/>
    <lineage>
        <taxon>Eukaryota</taxon>
        <taxon>Metazoa</taxon>
        <taxon>Spiralia</taxon>
        <taxon>Lophotrochozoa</taxon>
        <taxon>Platyhelminthes</taxon>
        <taxon>Trematoda</taxon>
        <taxon>Digenea</taxon>
        <taxon>Plagiorchiida</taxon>
        <taxon>Pronocephalata</taxon>
        <taxon>Paramphistomoidea</taxon>
        <taxon>Paramphistomidae</taxon>
        <taxon>Calicophoron</taxon>
    </lineage>
</organism>
<evidence type="ECO:0000313" key="3">
    <source>
        <dbReference type="Proteomes" id="UP001497525"/>
    </source>
</evidence>
<dbReference type="Pfam" id="PF03358">
    <property type="entry name" value="FMN_red"/>
    <property type="match status" value="1"/>
</dbReference>
<protein>
    <recommendedName>
        <fullName evidence="1">NADPH-dependent FMN reductase-like domain-containing protein</fullName>
    </recommendedName>
</protein>
<sequence length="203" mass="22604">MKTILFASSLRPFRANDRVLKLVTARLTALGRTVDIVDPKDTKLSILQTPLQYYGNPNNIPSELHKLSSFIKKADMLMFTTCEYFWSTPPGLSNLPDNLLPDTLAYKAAGIIGYSPGFNGASLSSANLAQRLIQLGCLVVPHRVYLGRVNERVSEGGDPMGSEEQCCHMTAEIDLVIKQITYVAQRLLRQKPTTPRPRLHPYC</sequence>
<dbReference type="GO" id="GO:0005829">
    <property type="term" value="C:cytosol"/>
    <property type="evidence" value="ECO:0007669"/>
    <property type="project" value="TreeGrafter"/>
</dbReference>
<accession>A0AAV2TT62</accession>
<evidence type="ECO:0000313" key="2">
    <source>
        <dbReference type="EMBL" id="CAL5139444.1"/>
    </source>
</evidence>
<dbReference type="Proteomes" id="UP001497525">
    <property type="component" value="Unassembled WGS sequence"/>
</dbReference>
<dbReference type="PANTHER" id="PTHR30543">
    <property type="entry name" value="CHROMATE REDUCTASE"/>
    <property type="match status" value="1"/>
</dbReference>
<dbReference type="SUPFAM" id="SSF52218">
    <property type="entry name" value="Flavoproteins"/>
    <property type="match status" value="1"/>
</dbReference>
<dbReference type="InterPro" id="IPR029039">
    <property type="entry name" value="Flavoprotein-like_sf"/>
</dbReference>
<dbReference type="PANTHER" id="PTHR30543:SF21">
    <property type="entry name" value="NAD(P)H-DEPENDENT FMN REDUCTASE LOT6"/>
    <property type="match status" value="1"/>
</dbReference>
<reference evidence="2" key="1">
    <citation type="submission" date="2024-06" db="EMBL/GenBank/DDBJ databases">
        <authorList>
            <person name="Liu X."/>
            <person name="Lenzi L."/>
            <person name="Haldenby T S."/>
            <person name="Uol C."/>
        </authorList>
    </citation>
    <scope>NUCLEOTIDE SEQUENCE</scope>
</reference>
<name>A0AAV2TT62_CALDB</name>
<dbReference type="Gene3D" id="3.40.50.360">
    <property type="match status" value="1"/>
</dbReference>
<gene>
    <name evidence="2" type="ORF">CDAUBV1_LOCUS14459</name>
</gene>
<dbReference type="GO" id="GO:0010181">
    <property type="term" value="F:FMN binding"/>
    <property type="evidence" value="ECO:0007669"/>
    <property type="project" value="TreeGrafter"/>
</dbReference>
<dbReference type="EMBL" id="CAXLJL010000601">
    <property type="protein sequence ID" value="CAL5139444.1"/>
    <property type="molecule type" value="Genomic_DNA"/>
</dbReference>
<dbReference type="GO" id="GO:0016491">
    <property type="term" value="F:oxidoreductase activity"/>
    <property type="evidence" value="ECO:0007669"/>
    <property type="project" value="InterPro"/>
</dbReference>
<proteinExistence type="predicted"/>
<comment type="caution">
    <text evidence="2">The sequence shown here is derived from an EMBL/GenBank/DDBJ whole genome shotgun (WGS) entry which is preliminary data.</text>
</comment>
<dbReference type="InterPro" id="IPR050712">
    <property type="entry name" value="NAD(P)H-dep_reductase"/>
</dbReference>
<feature type="domain" description="NADPH-dependent FMN reductase-like" evidence="1">
    <location>
        <begin position="1"/>
        <end position="147"/>
    </location>
</feature>
<dbReference type="AlphaFoldDB" id="A0AAV2TT62"/>